<dbReference type="InterPro" id="IPR035983">
    <property type="entry name" value="Hect_E3_ubiquitin_ligase"/>
</dbReference>
<protein>
    <recommendedName>
        <fullName evidence="3">HECT-type E3 ubiquitin transferase</fullName>
        <ecNumber evidence="3">2.3.2.26</ecNumber>
    </recommendedName>
</protein>
<dbReference type="GO" id="GO:0000209">
    <property type="term" value="P:protein polyubiquitination"/>
    <property type="evidence" value="ECO:0007669"/>
    <property type="project" value="InterPro"/>
</dbReference>
<dbReference type="Pfam" id="PF00632">
    <property type="entry name" value="HECT"/>
    <property type="match status" value="1"/>
</dbReference>
<dbReference type="PANTHER" id="PTHR45700">
    <property type="entry name" value="UBIQUITIN-PROTEIN LIGASE E3C"/>
    <property type="match status" value="1"/>
</dbReference>
<dbReference type="GO" id="GO:0061630">
    <property type="term" value="F:ubiquitin protein ligase activity"/>
    <property type="evidence" value="ECO:0007669"/>
    <property type="project" value="UniProtKB-EC"/>
</dbReference>
<accession>A0A6J1CSE8</accession>
<comment type="catalytic activity">
    <reaction evidence="1">
        <text>S-ubiquitinyl-[E2 ubiquitin-conjugating enzyme]-L-cysteine + [acceptor protein]-L-lysine = [E2 ubiquitin-conjugating enzyme]-L-cysteine + N(6)-ubiquitinyl-[acceptor protein]-L-lysine.</text>
        <dbReference type="EC" id="2.3.2.26"/>
    </reaction>
</comment>
<dbReference type="Gene3D" id="3.30.2160.10">
    <property type="entry name" value="Hect, E3 ligase catalytic domain"/>
    <property type="match status" value="1"/>
</dbReference>
<dbReference type="InterPro" id="IPR044611">
    <property type="entry name" value="E3A/B/C-like"/>
</dbReference>
<dbReference type="CDD" id="cd00078">
    <property type="entry name" value="HECTc"/>
    <property type="match status" value="1"/>
</dbReference>
<evidence type="ECO:0000256" key="4">
    <source>
        <dbReference type="ARBA" id="ARBA00022679"/>
    </source>
</evidence>
<organism evidence="10 11">
    <name type="scientific">Momordica charantia</name>
    <name type="common">Bitter gourd</name>
    <name type="synonym">Balsam pear</name>
    <dbReference type="NCBI Taxonomy" id="3673"/>
    <lineage>
        <taxon>Eukaryota</taxon>
        <taxon>Viridiplantae</taxon>
        <taxon>Streptophyta</taxon>
        <taxon>Embryophyta</taxon>
        <taxon>Tracheophyta</taxon>
        <taxon>Spermatophyta</taxon>
        <taxon>Magnoliopsida</taxon>
        <taxon>eudicotyledons</taxon>
        <taxon>Gunneridae</taxon>
        <taxon>Pentapetalae</taxon>
        <taxon>rosids</taxon>
        <taxon>fabids</taxon>
        <taxon>Cucurbitales</taxon>
        <taxon>Cucurbitaceae</taxon>
        <taxon>Momordiceae</taxon>
        <taxon>Momordica</taxon>
    </lineage>
</organism>
<sequence>MDKPSKHQVSLRGASAKEITRDALVLKVIQERELRQHARKAAAAALFIQRVWRRYRVTKIAALQLQEGWEDLVNNHSGASASTFISYDIVRPFLFFISSFLKRPRSIQTRDINCMKNCFKILFESINSTESKNNFCSLAMGTSEERRIWTYQSRKLISLCLFILVHFDKLHAKEQEIVVMTSLAMRLIVVLTDHNGWKSVNENNRFDADAASKDLVHYLGTSESGLYQSVRKYMCKLDVLQSSQTTSTVRTDDLLVITVSAITLALRPFRLINFDMSDTTSWEGHHVAEQYCLYILTIPRLVQNLPPVLIPAVKHRSILLPCFRTLLAMKDTILLGMFDLDQPSVDYGSKVVPEVGWALTNIICLVAGSETNVRDSGWFGQSLDYVLYVRVVVTLAENFLALIGDVGCSKKKNQDIQSDYVTSCEPSDAAVLKNVMASMPLCMSFIDMFRPICEQRHLTDLLTKVNADVNSENRTARSNNMECMKSLELLDISYFYMYMLRIFSLLNPLVGSLPVLNMLSFTPGFLVDLWGVLESSLFPSDTSEVEGHFPGSSKICSKKKDEVFGKKQKQVSKDGGSRWVNVFHKFTSKPQAGVDDMDLIEFQSSSRWGDDDLCDLWDIKSLSCGPQGISKDLSCLLYLFSATYAHLLLVLDDIEFYEKQVPFRLEQQRKIASVLNTFVYNGLSHGTGQQNTSLMESAIRCLHLMYERDCRHQFCPPILWLSPARTSRPPVAVAARTHEALSDNLRADDTLTVPTVGSIITTTPHVFPFEERVEMFREFVKMDKVSRKMAVEVGGPASRSFEIVVRRSHVVEDGFRQLNSLGPRLKSAIHVSFVSECGLPEAGQDCGGLSKEFLTDIAKAAFSPEYGLFSQTSTPDRLLIPNASARYLDNGIQMIEFLGRVVGKALYEGILLDYSFSHVFVHKLLGRYSFLDELSTLDPELYRNLMYVKSYDGDVKELSLDFTVTEESFGKRHIIELKHRGKDVSVTNENKMQYVHAIADYKLNRQMLPFSNAFYRGLTDLISPSWLKLFNASEFNQLLSGGNHDIDVDDLRSNTRYTGGYTEGSRTINIFWEVVKGFEPKDRCSLLKFVTSCSRAPLLGFKYLQPAFTIHKVSCDVPIWASIGGQDVERLPTASTCYNTLKLPTYKRSSTLRLKLLYAINSNSGFELS</sequence>
<dbReference type="RefSeq" id="XP_022144715.1">
    <property type="nucleotide sequence ID" value="XM_022289023.1"/>
</dbReference>
<proteinExistence type="inferred from homology"/>
<dbReference type="Gene3D" id="3.30.2410.10">
    <property type="entry name" value="Hect, E3 ligase catalytic domain"/>
    <property type="match status" value="1"/>
</dbReference>
<evidence type="ECO:0000259" key="9">
    <source>
        <dbReference type="PROSITE" id="PS50237"/>
    </source>
</evidence>
<comment type="function">
    <text evidence="6">Probable E3 ubiquitin-protein ligase which mediates ubiquitination and subsequent proteasomal degradation of target proteins.</text>
</comment>
<dbReference type="SMART" id="SM00119">
    <property type="entry name" value="HECTc"/>
    <property type="match status" value="1"/>
</dbReference>
<dbReference type="AlphaFoldDB" id="A0A6J1CSE8"/>
<dbReference type="SUPFAM" id="SSF56204">
    <property type="entry name" value="Hect, E3 ligase catalytic domain"/>
    <property type="match status" value="1"/>
</dbReference>
<dbReference type="Gene3D" id="3.90.1750.10">
    <property type="entry name" value="Hect, E3 ligase catalytic domains"/>
    <property type="match status" value="1"/>
</dbReference>
<comment type="similarity">
    <text evidence="7">Belongs to the UPL family.</text>
</comment>
<dbReference type="OrthoDB" id="8068875at2759"/>
<evidence type="ECO:0000256" key="6">
    <source>
        <dbReference type="ARBA" id="ARBA00057703"/>
    </source>
</evidence>
<feature type="active site" description="Glycyl thioester intermediate" evidence="8">
    <location>
        <position position="1137"/>
    </location>
</feature>
<comment type="pathway">
    <text evidence="2">Protein modification; protein ubiquitination.</text>
</comment>
<dbReference type="EC" id="2.3.2.26" evidence="3"/>
<gene>
    <name evidence="11" type="primary">LOC111014336</name>
</gene>
<name>A0A6J1CSE8_MOMCH</name>
<dbReference type="FunFam" id="3.30.2410.10:FF:000017">
    <property type="entry name" value="E3 ubiquitin-protein ligase UPL7"/>
    <property type="match status" value="1"/>
</dbReference>
<keyword evidence="4" id="KW-0808">Transferase</keyword>
<evidence type="ECO:0000256" key="8">
    <source>
        <dbReference type="PROSITE-ProRule" id="PRU00104"/>
    </source>
</evidence>
<evidence type="ECO:0000256" key="5">
    <source>
        <dbReference type="ARBA" id="ARBA00022786"/>
    </source>
</evidence>
<keyword evidence="5 8" id="KW-0833">Ubl conjugation pathway</keyword>
<dbReference type="PROSITE" id="PS50237">
    <property type="entry name" value="HECT"/>
    <property type="match status" value="1"/>
</dbReference>
<evidence type="ECO:0000313" key="11">
    <source>
        <dbReference type="RefSeq" id="XP_022144715.1"/>
    </source>
</evidence>
<reference evidence="11" key="1">
    <citation type="submission" date="2025-08" db="UniProtKB">
        <authorList>
            <consortium name="RefSeq"/>
        </authorList>
    </citation>
    <scope>IDENTIFICATION</scope>
    <source>
        <strain evidence="11">OHB3-1</strain>
    </source>
</reference>
<dbReference type="KEGG" id="mcha:111014336"/>
<evidence type="ECO:0000256" key="3">
    <source>
        <dbReference type="ARBA" id="ARBA00012485"/>
    </source>
</evidence>
<evidence type="ECO:0000256" key="2">
    <source>
        <dbReference type="ARBA" id="ARBA00004906"/>
    </source>
</evidence>
<dbReference type="GeneID" id="111014336"/>
<evidence type="ECO:0000256" key="7">
    <source>
        <dbReference type="ARBA" id="ARBA00061247"/>
    </source>
</evidence>
<dbReference type="PANTHER" id="PTHR45700:SF2">
    <property type="entry name" value="UBIQUITIN-PROTEIN LIGASE E3C"/>
    <property type="match status" value="1"/>
</dbReference>
<dbReference type="Proteomes" id="UP000504603">
    <property type="component" value="Unplaced"/>
</dbReference>
<feature type="domain" description="HECT" evidence="9">
    <location>
        <begin position="825"/>
        <end position="1169"/>
    </location>
</feature>
<dbReference type="GO" id="GO:0006511">
    <property type="term" value="P:ubiquitin-dependent protein catabolic process"/>
    <property type="evidence" value="ECO:0007669"/>
    <property type="project" value="TreeGrafter"/>
</dbReference>
<dbReference type="FunFam" id="3.30.2160.10:FF:000002">
    <property type="entry name" value="Putative Ubiquitin-protein ligase E3C"/>
    <property type="match status" value="1"/>
</dbReference>
<dbReference type="InterPro" id="IPR000569">
    <property type="entry name" value="HECT_dom"/>
</dbReference>
<keyword evidence="10" id="KW-1185">Reference proteome</keyword>
<evidence type="ECO:0000313" key="10">
    <source>
        <dbReference type="Proteomes" id="UP000504603"/>
    </source>
</evidence>
<evidence type="ECO:0000256" key="1">
    <source>
        <dbReference type="ARBA" id="ARBA00000885"/>
    </source>
</evidence>